<dbReference type="RefSeq" id="WP_006309165.1">
    <property type="nucleotide sequence ID" value="NZ_ARZA01000070.1"/>
</dbReference>
<keyword evidence="2" id="KW-0813">Transport</keyword>
<evidence type="ECO:0000313" key="9">
    <source>
        <dbReference type="Proteomes" id="UP000013378"/>
    </source>
</evidence>
<feature type="transmembrane region" description="Helical" evidence="7">
    <location>
        <begin position="247"/>
        <end position="265"/>
    </location>
</feature>
<dbReference type="OrthoDB" id="9780160at2"/>
<dbReference type="GO" id="GO:0015297">
    <property type="term" value="F:antiporter activity"/>
    <property type="evidence" value="ECO:0007669"/>
    <property type="project" value="InterPro"/>
</dbReference>
<dbReference type="CDD" id="cd13134">
    <property type="entry name" value="MATE_like_8"/>
    <property type="match status" value="1"/>
</dbReference>
<evidence type="ECO:0000256" key="7">
    <source>
        <dbReference type="SAM" id="Phobius"/>
    </source>
</evidence>
<feature type="transmembrane region" description="Helical" evidence="7">
    <location>
        <begin position="322"/>
        <end position="343"/>
    </location>
</feature>
<keyword evidence="6 7" id="KW-0472">Membrane</keyword>
<dbReference type="PIRSF" id="PIRSF006603">
    <property type="entry name" value="DinF"/>
    <property type="match status" value="1"/>
</dbReference>
<keyword evidence="9" id="KW-1185">Reference proteome</keyword>
<dbReference type="InterPro" id="IPR047135">
    <property type="entry name" value="YsiQ"/>
</dbReference>
<evidence type="ECO:0000256" key="2">
    <source>
        <dbReference type="ARBA" id="ARBA00022448"/>
    </source>
</evidence>
<feature type="transmembrane region" description="Helical" evidence="7">
    <location>
        <begin position="164"/>
        <end position="188"/>
    </location>
</feature>
<evidence type="ECO:0000256" key="3">
    <source>
        <dbReference type="ARBA" id="ARBA00022475"/>
    </source>
</evidence>
<accession>R1AWZ4</accession>
<dbReference type="PANTHER" id="PTHR42925">
    <property type="entry name" value="MULTIDRUG AND TOXIN EFFLUX PROTEIN MATE FAMILY"/>
    <property type="match status" value="1"/>
</dbReference>
<evidence type="ECO:0000313" key="8">
    <source>
        <dbReference type="EMBL" id="EOD01177.1"/>
    </source>
</evidence>
<comment type="subcellular location">
    <subcellularLocation>
        <location evidence="1">Cell membrane</location>
        <topology evidence="1">Multi-pass membrane protein</topology>
    </subcellularLocation>
</comment>
<dbReference type="AlphaFoldDB" id="R1AWZ4"/>
<organism evidence="8 9">
    <name type="scientific">Caldisalinibacter kiritimatiensis</name>
    <dbReference type="NCBI Taxonomy" id="1304284"/>
    <lineage>
        <taxon>Bacteria</taxon>
        <taxon>Bacillati</taxon>
        <taxon>Bacillota</taxon>
        <taxon>Tissierellia</taxon>
        <taxon>Tissierellales</taxon>
        <taxon>Thermohalobacteraceae</taxon>
        <taxon>Caldisalinibacter</taxon>
    </lineage>
</organism>
<dbReference type="InterPro" id="IPR048279">
    <property type="entry name" value="MdtK-like"/>
</dbReference>
<proteinExistence type="predicted"/>
<dbReference type="Proteomes" id="UP000013378">
    <property type="component" value="Unassembled WGS sequence"/>
</dbReference>
<sequence>MNQILRDKKFYKTMLSIALPVALQNLISSSLNMVDTVMIQRLGDSHLAAVGMANQFFFLFVLLLFGINSGASIFVSQFWGKKDILNIRRVLGISLITGGALSIIFMSGALFTPRFIMGIFTEDIKVIGLGQKYLTIVGFSYIVTAISFSYGFSSRSIGQAKTPMIVSALSLATNTLLNYGLIFGNFGFPMLGIRGAAIATLISRTLEVLLLTGTIYINKGVLAGKINEMIDISKQFVIRFFKTTMPVILNEAFWSLGITMYFIAYGRIGTEAFAAVQIANTIQNMFMVVSMGLGNACAVMIGNEIGAENEEKAIQYAKKYSILAPAVGVILGLSLFLLSPFILRLFNTSPHMYQNAYRTLIVISIFMSFKMFNTVLVVGILRGGGDTKYSLFLEMGSVWGVGVPLAFIGALYWRLPIYLVVALVSIEEVVKSSIGIPRIISKKWVRNVVRHL</sequence>
<keyword evidence="3" id="KW-1003">Cell membrane</keyword>
<dbReference type="EMBL" id="ARZA01000070">
    <property type="protein sequence ID" value="EOD01177.1"/>
    <property type="molecule type" value="Genomic_DNA"/>
</dbReference>
<evidence type="ECO:0000256" key="5">
    <source>
        <dbReference type="ARBA" id="ARBA00022989"/>
    </source>
</evidence>
<evidence type="ECO:0000256" key="1">
    <source>
        <dbReference type="ARBA" id="ARBA00004651"/>
    </source>
</evidence>
<dbReference type="InterPro" id="IPR002528">
    <property type="entry name" value="MATE_fam"/>
</dbReference>
<feature type="transmembrane region" description="Helical" evidence="7">
    <location>
        <begin position="56"/>
        <end position="79"/>
    </location>
</feature>
<feature type="transmembrane region" description="Helical" evidence="7">
    <location>
        <begin position="391"/>
        <end position="411"/>
    </location>
</feature>
<feature type="transmembrane region" description="Helical" evidence="7">
    <location>
        <begin position="91"/>
        <end position="113"/>
    </location>
</feature>
<dbReference type="Pfam" id="PF01554">
    <property type="entry name" value="MatE"/>
    <property type="match status" value="2"/>
</dbReference>
<protein>
    <submittedName>
        <fullName evidence="8">Multi antimicrobial extrusion protein MatE</fullName>
    </submittedName>
</protein>
<dbReference type="GO" id="GO:0042910">
    <property type="term" value="F:xenobiotic transmembrane transporter activity"/>
    <property type="evidence" value="ECO:0007669"/>
    <property type="project" value="InterPro"/>
</dbReference>
<dbReference type="PATRIC" id="fig|1304284.3.peg.705"/>
<evidence type="ECO:0000256" key="6">
    <source>
        <dbReference type="ARBA" id="ARBA00023136"/>
    </source>
</evidence>
<gene>
    <name evidence="8" type="ORF">L21TH_0716</name>
</gene>
<evidence type="ECO:0000256" key="4">
    <source>
        <dbReference type="ARBA" id="ARBA00022692"/>
    </source>
</evidence>
<dbReference type="GO" id="GO:0005886">
    <property type="term" value="C:plasma membrane"/>
    <property type="evidence" value="ECO:0007669"/>
    <property type="project" value="UniProtKB-SubCell"/>
</dbReference>
<dbReference type="STRING" id="1304284.L21TH_0716"/>
<reference evidence="8 9" key="1">
    <citation type="journal article" date="2015" name="Geomicrobiol. J.">
        <title>Caldisalinibacter kiritimatiensis gen. nov., sp. nov., a moderately thermohalophilic thiosulfate-reducing bacterium from a hypersaline microbial mat.</title>
        <authorList>
            <person name="Ben Hania W."/>
            <person name="Joseph M."/>
            <person name="Fiebig A."/>
            <person name="Bunk B."/>
            <person name="Klenk H.-P."/>
            <person name="Fardeau M.-L."/>
            <person name="Spring S."/>
        </authorList>
    </citation>
    <scope>NUCLEOTIDE SEQUENCE [LARGE SCALE GENOMIC DNA]</scope>
    <source>
        <strain evidence="8 9">L21-TH-D2</strain>
    </source>
</reference>
<dbReference type="NCBIfam" id="TIGR00797">
    <property type="entry name" value="matE"/>
    <property type="match status" value="1"/>
</dbReference>
<dbReference type="eggNOG" id="COG0534">
    <property type="taxonomic scope" value="Bacteria"/>
</dbReference>
<name>R1AWZ4_9FIRM</name>
<keyword evidence="4 7" id="KW-0812">Transmembrane</keyword>
<feature type="transmembrane region" description="Helical" evidence="7">
    <location>
        <begin position="285"/>
        <end position="302"/>
    </location>
</feature>
<comment type="caution">
    <text evidence="8">The sequence shown here is derived from an EMBL/GenBank/DDBJ whole genome shotgun (WGS) entry which is preliminary data.</text>
</comment>
<dbReference type="PANTHER" id="PTHR42925:SF2">
    <property type="entry name" value="NA+ DRIVEN MULTIDRUG EFFLUX PUMP"/>
    <property type="match status" value="1"/>
</dbReference>
<keyword evidence="5 7" id="KW-1133">Transmembrane helix</keyword>
<feature type="transmembrane region" description="Helical" evidence="7">
    <location>
        <begin position="355"/>
        <end position="379"/>
    </location>
</feature>
<feature type="transmembrane region" description="Helical" evidence="7">
    <location>
        <begin position="133"/>
        <end position="152"/>
    </location>
</feature>